<evidence type="ECO:0000256" key="7">
    <source>
        <dbReference type="SAM" id="SignalP"/>
    </source>
</evidence>
<feature type="signal peptide" evidence="7">
    <location>
        <begin position="1"/>
        <end position="25"/>
    </location>
</feature>
<evidence type="ECO:0000313" key="10">
    <source>
        <dbReference type="Proteomes" id="UP000440498"/>
    </source>
</evidence>
<dbReference type="Proteomes" id="UP000440498">
    <property type="component" value="Unassembled WGS sequence"/>
</dbReference>
<dbReference type="GO" id="GO:0042597">
    <property type="term" value="C:periplasmic space"/>
    <property type="evidence" value="ECO:0007669"/>
    <property type="project" value="UniProtKB-SubCell"/>
</dbReference>
<dbReference type="GO" id="GO:0016491">
    <property type="term" value="F:oxidoreductase activity"/>
    <property type="evidence" value="ECO:0007669"/>
    <property type="project" value="InterPro"/>
</dbReference>
<feature type="disulfide bond" description="Redox-active" evidence="6">
    <location>
        <begin position="59"/>
        <end position="62"/>
    </location>
</feature>
<keyword evidence="4" id="KW-0676">Redox-active center</keyword>
<evidence type="ECO:0000256" key="4">
    <source>
        <dbReference type="ARBA" id="ARBA00023284"/>
    </source>
</evidence>
<dbReference type="Gene3D" id="3.40.30.10">
    <property type="entry name" value="Glutaredoxin"/>
    <property type="match status" value="2"/>
</dbReference>
<keyword evidence="10" id="KW-1185">Reference proteome</keyword>
<keyword evidence="2 7" id="KW-0732">Signal</keyword>
<dbReference type="RefSeq" id="WP_152837371.1">
    <property type="nucleotide sequence ID" value="NZ_WHUG01000002.1"/>
</dbReference>
<dbReference type="AlphaFoldDB" id="A0A6A7MZ42"/>
<dbReference type="InterPro" id="IPR001853">
    <property type="entry name" value="DSBA-like_thioredoxin_dom"/>
</dbReference>
<comment type="caution">
    <text evidence="9">The sequence shown here is derived from an EMBL/GenBank/DDBJ whole genome shotgun (WGS) entry which is preliminary data.</text>
</comment>
<evidence type="ECO:0000256" key="1">
    <source>
        <dbReference type="ARBA" id="ARBA00005791"/>
    </source>
</evidence>
<protein>
    <recommendedName>
        <fullName evidence="5">Thiol:disulfide interchange protein</fullName>
    </recommendedName>
</protein>
<dbReference type="InterPro" id="IPR023205">
    <property type="entry name" value="DsbA/DsbL"/>
</dbReference>
<comment type="similarity">
    <text evidence="1">Belongs to the thioredoxin family. DsbA subfamily.</text>
</comment>
<dbReference type="SUPFAM" id="SSF52833">
    <property type="entry name" value="Thioredoxin-like"/>
    <property type="match status" value="1"/>
</dbReference>
<feature type="chain" id="PRO_5025412045" description="Thiol:disulfide interchange protein" evidence="7">
    <location>
        <begin position="26"/>
        <end position="221"/>
    </location>
</feature>
<dbReference type="PANTHER" id="PTHR35891:SF3">
    <property type="entry name" value="THIOL:DISULFIDE INTERCHANGE PROTEIN DSBL"/>
    <property type="match status" value="1"/>
</dbReference>
<evidence type="ECO:0000313" key="9">
    <source>
        <dbReference type="EMBL" id="MQA37928.1"/>
    </source>
</evidence>
<dbReference type="PIRSF" id="PIRSF001488">
    <property type="entry name" value="Tdi_protein"/>
    <property type="match status" value="1"/>
</dbReference>
<keyword evidence="5" id="KW-0574">Periplasm</keyword>
<gene>
    <name evidence="9" type="ORF">GEV02_07190</name>
</gene>
<dbReference type="PANTHER" id="PTHR35891">
    <property type="entry name" value="THIOL:DISULFIDE INTERCHANGE PROTEIN DSBA"/>
    <property type="match status" value="1"/>
</dbReference>
<evidence type="ECO:0000256" key="3">
    <source>
        <dbReference type="ARBA" id="ARBA00023157"/>
    </source>
</evidence>
<dbReference type="Pfam" id="PF01323">
    <property type="entry name" value="DSBA"/>
    <property type="match status" value="1"/>
</dbReference>
<organism evidence="9 10">
    <name type="scientific">Rugamonas aquatica</name>
    <dbReference type="NCBI Taxonomy" id="2743357"/>
    <lineage>
        <taxon>Bacteria</taxon>
        <taxon>Pseudomonadati</taxon>
        <taxon>Pseudomonadota</taxon>
        <taxon>Betaproteobacteria</taxon>
        <taxon>Burkholderiales</taxon>
        <taxon>Oxalobacteraceae</taxon>
        <taxon>Telluria group</taxon>
        <taxon>Rugamonas</taxon>
    </lineage>
</organism>
<evidence type="ECO:0000256" key="6">
    <source>
        <dbReference type="PIRSR" id="PIRSR001488-1"/>
    </source>
</evidence>
<dbReference type="InterPro" id="IPR050824">
    <property type="entry name" value="Thiol_disulfide_DsbA"/>
</dbReference>
<dbReference type="CDD" id="cd03019">
    <property type="entry name" value="DsbA_DsbA"/>
    <property type="match status" value="1"/>
</dbReference>
<dbReference type="EMBL" id="WHUG01000002">
    <property type="protein sequence ID" value="MQA37928.1"/>
    <property type="molecule type" value="Genomic_DNA"/>
</dbReference>
<evidence type="ECO:0000256" key="2">
    <source>
        <dbReference type="ARBA" id="ARBA00022729"/>
    </source>
</evidence>
<proteinExistence type="inferred from homology"/>
<dbReference type="InterPro" id="IPR036249">
    <property type="entry name" value="Thioredoxin-like_sf"/>
</dbReference>
<name>A0A6A7MZ42_9BURK</name>
<evidence type="ECO:0000256" key="5">
    <source>
        <dbReference type="PIRNR" id="PIRNR001488"/>
    </source>
</evidence>
<accession>A0A6A7MZ42</accession>
<keyword evidence="3 5" id="KW-1015">Disulfide bond</keyword>
<feature type="domain" description="DSBA-like thioredoxin" evidence="8">
    <location>
        <begin position="69"/>
        <end position="188"/>
    </location>
</feature>
<evidence type="ECO:0000259" key="8">
    <source>
        <dbReference type="Pfam" id="PF01323"/>
    </source>
</evidence>
<reference evidence="9 10" key="1">
    <citation type="submission" date="2019-10" db="EMBL/GenBank/DDBJ databases">
        <title>Two novel species isolated from a subtropical stream in China.</title>
        <authorList>
            <person name="Lu H."/>
        </authorList>
    </citation>
    <scope>NUCLEOTIDE SEQUENCE [LARGE SCALE GENOMIC DNA]</scope>
    <source>
        <strain evidence="9 10">FT29W</strain>
    </source>
</reference>
<comment type="subcellular location">
    <subcellularLocation>
        <location evidence="5">Periplasm</location>
    </subcellularLocation>
</comment>
<sequence length="221" mass="24323">MRFLSFLRPLVVTAAFMAAAAGAQAADFKNGVDYNTLDLPNRPDPGKKVEVLEVFMYHCPYCNQLEAPLAEWVKKQGDKIVFRRMHLGEDAQAKAFFTLEAMNALGNGMHEKLFHAVHVEHNRLNTDQAILDFVVRNGVDKAKYLEFFNSFGVQAKMKRGAQVANQYKLDSAPTLVIDGHYTTSPSVAGHGLTSTPEVHAAVFAVADSLVAKSAQERAGKK</sequence>